<keyword evidence="4" id="KW-1185">Reference proteome</keyword>
<dbReference type="Pfam" id="PF18702">
    <property type="entry name" value="DUF5642"/>
    <property type="match status" value="1"/>
</dbReference>
<feature type="domain" description="DUF5642" evidence="2">
    <location>
        <begin position="42"/>
        <end position="225"/>
    </location>
</feature>
<protein>
    <recommendedName>
        <fullName evidence="2">DUF5642 domain-containing protein</fullName>
    </recommendedName>
</protein>
<dbReference type="Proteomes" id="UP000192534">
    <property type="component" value="Unassembled WGS sequence"/>
</dbReference>
<gene>
    <name evidence="3" type="ORF">BST42_22860</name>
</gene>
<evidence type="ECO:0000313" key="4">
    <source>
        <dbReference type="Proteomes" id="UP000192534"/>
    </source>
</evidence>
<dbReference type="AlphaFoldDB" id="A0A1X0IMR8"/>
<evidence type="ECO:0000313" key="3">
    <source>
        <dbReference type="EMBL" id="ORB49542.1"/>
    </source>
</evidence>
<sequence length="226" mass="22157">MTTTLCLATGLGPAACAKPTSPPPPPPSSSSSPSAPDAGAINPANIKRIRSSLPAGYEVADVAGPVSAAGLWGFGSGWTAAPPQCAALADPAPADPGARGYSASGAGGTVYVVVAVPTQPAPDDAVVGECARWTMTFAHTTGDVTLAPASEAPSIDGVLTVAMSVTTRTVVESGTETDGQAVTAQAYVGGHVVYVTLVTDPGSPHPALDSRSVGDLLVATVAALRG</sequence>
<name>A0A1X0IMR8_MYCRH</name>
<comment type="caution">
    <text evidence="3">The sequence shown here is derived from an EMBL/GenBank/DDBJ whole genome shotgun (WGS) entry which is preliminary data.</text>
</comment>
<organism evidence="3 4">
    <name type="scientific">Mycolicibacterium rhodesiae</name>
    <name type="common">Mycobacterium rhodesiae</name>
    <dbReference type="NCBI Taxonomy" id="36814"/>
    <lineage>
        <taxon>Bacteria</taxon>
        <taxon>Bacillati</taxon>
        <taxon>Actinomycetota</taxon>
        <taxon>Actinomycetes</taxon>
        <taxon>Mycobacteriales</taxon>
        <taxon>Mycobacteriaceae</taxon>
        <taxon>Mycolicibacterium</taxon>
    </lineage>
</organism>
<proteinExistence type="predicted"/>
<accession>A0A1X0IMR8</accession>
<reference evidence="3 4" key="1">
    <citation type="submission" date="2016-12" db="EMBL/GenBank/DDBJ databases">
        <title>The new phylogeny of genus Mycobacterium.</title>
        <authorList>
            <person name="Tortoli E."/>
            <person name="Trovato A."/>
            <person name="Cirillo D.M."/>
        </authorList>
    </citation>
    <scope>NUCLEOTIDE SEQUENCE [LARGE SCALE GENOMIC DNA]</scope>
    <source>
        <strain evidence="3 4">DSM 44223</strain>
    </source>
</reference>
<evidence type="ECO:0000256" key="1">
    <source>
        <dbReference type="SAM" id="MobiDB-lite"/>
    </source>
</evidence>
<feature type="region of interest" description="Disordered" evidence="1">
    <location>
        <begin position="1"/>
        <end position="41"/>
    </location>
</feature>
<evidence type="ECO:0000259" key="2">
    <source>
        <dbReference type="Pfam" id="PF18702"/>
    </source>
</evidence>
<dbReference type="InterPro" id="IPR041313">
    <property type="entry name" value="DUF5642"/>
</dbReference>
<dbReference type="EMBL" id="MVIH01000014">
    <property type="protein sequence ID" value="ORB49542.1"/>
    <property type="molecule type" value="Genomic_DNA"/>
</dbReference>
<feature type="compositionally biased region" description="Low complexity" evidence="1">
    <location>
        <begin position="29"/>
        <end position="40"/>
    </location>
</feature>